<evidence type="ECO:0000313" key="2">
    <source>
        <dbReference type="Proteomes" id="UP000005408"/>
    </source>
</evidence>
<proteinExistence type="predicted"/>
<dbReference type="InterPro" id="IPR039261">
    <property type="entry name" value="FNR_nucleotide-bd"/>
</dbReference>
<dbReference type="AlphaFoldDB" id="A0A8W8IKI3"/>
<protein>
    <recommendedName>
        <fullName evidence="3">Oxidoreductase FAD/NAD(P)-binding domain-containing protein</fullName>
    </recommendedName>
</protein>
<dbReference type="Gene3D" id="3.40.50.80">
    <property type="entry name" value="Nucleotide-binding domain of ferredoxin-NADP reductase (FNR) module"/>
    <property type="match status" value="1"/>
</dbReference>
<organism evidence="1 2">
    <name type="scientific">Magallana gigas</name>
    <name type="common">Pacific oyster</name>
    <name type="synonym">Crassostrea gigas</name>
    <dbReference type="NCBI Taxonomy" id="29159"/>
    <lineage>
        <taxon>Eukaryota</taxon>
        <taxon>Metazoa</taxon>
        <taxon>Spiralia</taxon>
        <taxon>Lophotrochozoa</taxon>
        <taxon>Mollusca</taxon>
        <taxon>Bivalvia</taxon>
        <taxon>Autobranchia</taxon>
        <taxon>Pteriomorphia</taxon>
        <taxon>Ostreida</taxon>
        <taxon>Ostreoidea</taxon>
        <taxon>Ostreidae</taxon>
        <taxon>Magallana</taxon>
    </lineage>
</organism>
<dbReference type="SUPFAM" id="SSF52343">
    <property type="entry name" value="Ferredoxin reductase-like, C-terminal NADP-linked domain"/>
    <property type="match status" value="1"/>
</dbReference>
<evidence type="ECO:0008006" key="3">
    <source>
        <dbReference type="Google" id="ProtNLM"/>
    </source>
</evidence>
<sequence length="92" mass="10628">MKTELNDWSSFWNFSVTYVLSQEPEENSSLSYRYGDCVVRGRIVQDFLAKTLSPSDFNSGTFVMVCGTKSFENDMTAYCRHLGFSDTQIHRF</sequence>
<keyword evidence="2" id="KW-1185">Reference proteome</keyword>
<evidence type="ECO:0000313" key="1">
    <source>
        <dbReference type="EnsemblMetazoa" id="G1444.6:cds"/>
    </source>
</evidence>
<dbReference type="EnsemblMetazoa" id="G1444.6">
    <property type="protein sequence ID" value="G1444.6:cds"/>
    <property type="gene ID" value="G1444"/>
</dbReference>
<accession>A0A8W8IKI3</accession>
<name>A0A8W8IKI3_MAGGI</name>
<dbReference type="Proteomes" id="UP000005408">
    <property type="component" value="Unassembled WGS sequence"/>
</dbReference>
<reference evidence="1" key="1">
    <citation type="submission" date="2022-08" db="UniProtKB">
        <authorList>
            <consortium name="EnsemblMetazoa"/>
        </authorList>
    </citation>
    <scope>IDENTIFICATION</scope>
    <source>
        <strain evidence="1">05x7-T-G4-1.051#20</strain>
    </source>
</reference>